<feature type="compositionally biased region" description="Polar residues" evidence="1">
    <location>
        <begin position="65"/>
        <end position="81"/>
    </location>
</feature>
<feature type="non-terminal residue" evidence="2">
    <location>
        <position position="126"/>
    </location>
</feature>
<feature type="compositionally biased region" description="Polar residues" evidence="1">
    <location>
        <begin position="27"/>
        <end position="40"/>
    </location>
</feature>
<accession>A0AA36FX10</accession>
<keyword evidence="3" id="KW-1185">Reference proteome</keyword>
<evidence type="ECO:0000313" key="3">
    <source>
        <dbReference type="Proteomes" id="UP001177023"/>
    </source>
</evidence>
<reference evidence="2" key="1">
    <citation type="submission" date="2023-06" db="EMBL/GenBank/DDBJ databases">
        <authorList>
            <person name="Delattre M."/>
        </authorList>
    </citation>
    <scope>NUCLEOTIDE SEQUENCE</scope>
    <source>
        <strain evidence="2">AF72</strain>
    </source>
</reference>
<evidence type="ECO:0000256" key="1">
    <source>
        <dbReference type="SAM" id="MobiDB-lite"/>
    </source>
</evidence>
<feature type="compositionally biased region" description="Polar residues" evidence="1">
    <location>
        <begin position="1"/>
        <end position="13"/>
    </location>
</feature>
<sequence length="126" mass="13633">MNDTEEYVKNSQAEAEKPLDLKPPPRTTATSRKPSATRLTSPAPILEDSEGTEETQGLQEKPAVSPQNLEGTENVPEQITRASDVDDELSEEKGEMSAQEGTTGATTVTRFSALLVALIAFWSLDI</sequence>
<dbReference type="EMBL" id="CATQJA010002206">
    <property type="protein sequence ID" value="CAJ0569979.1"/>
    <property type="molecule type" value="Genomic_DNA"/>
</dbReference>
<dbReference type="Proteomes" id="UP001177023">
    <property type="component" value="Unassembled WGS sequence"/>
</dbReference>
<dbReference type="AlphaFoldDB" id="A0AA36FX10"/>
<feature type="region of interest" description="Disordered" evidence="1">
    <location>
        <begin position="1"/>
        <end position="107"/>
    </location>
</feature>
<proteinExistence type="predicted"/>
<name>A0AA36FX10_9BILA</name>
<protein>
    <submittedName>
        <fullName evidence="2">Uncharacterized protein</fullName>
    </submittedName>
</protein>
<evidence type="ECO:0000313" key="2">
    <source>
        <dbReference type="EMBL" id="CAJ0569979.1"/>
    </source>
</evidence>
<gene>
    <name evidence="2" type="ORF">MSPICULIGERA_LOCUS8434</name>
</gene>
<organism evidence="2 3">
    <name type="scientific">Mesorhabditis spiculigera</name>
    <dbReference type="NCBI Taxonomy" id="96644"/>
    <lineage>
        <taxon>Eukaryota</taxon>
        <taxon>Metazoa</taxon>
        <taxon>Ecdysozoa</taxon>
        <taxon>Nematoda</taxon>
        <taxon>Chromadorea</taxon>
        <taxon>Rhabditida</taxon>
        <taxon>Rhabditina</taxon>
        <taxon>Rhabditomorpha</taxon>
        <taxon>Rhabditoidea</taxon>
        <taxon>Rhabditidae</taxon>
        <taxon>Mesorhabditinae</taxon>
        <taxon>Mesorhabditis</taxon>
    </lineage>
</organism>
<comment type="caution">
    <text evidence="2">The sequence shown here is derived from an EMBL/GenBank/DDBJ whole genome shotgun (WGS) entry which is preliminary data.</text>
</comment>